<evidence type="ECO:0000313" key="3">
    <source>
        <dbReference type="Proteomes" id="UP001437256"/>
    </source>
</evidence>
<reference evidence="2 3" key="1">
    <citation type="submission" date="2024-05" db="EMBL/GenBank/DDBJ databases">
        <title>A draft genome resource for the thread blight pathogen Marasmius tenuissimus strain MS-2.</title>
        <authorList>
            <person name="Yulfo-Soto G.E."/>
            <person name="Baruah I.K."/>
            <person name="Amoako-Attah I."/>
            <person name="Bukari Y."/>
            <person name="Meinhardt L.W."/>
            <person name="Bailey B.A."/>
            <person name="Cohen S.P."/>
        </authorList>
    </citation>
    <scope>NUCLEOTIDE SEQUENCE [LARGE SCALE GENOMIC DNA]</scope>
    <source>
        <strain evidence="2 3">MS-2</strain>
    </source>
</reference>
<feature type="chain" id="PRO_5047011386" evidence="1">
    <location>
        <begin position="22"/>
        <end position="174"/>
    </location>
</feature>
<dbReference type="Proteomes" id="UP001437256">
    <property type="component" value="Unassembled WGS sequence"/>
</dbReference>
<name>A0ABR2ZSV8_9AGAR</name>
<organism evidence="2 3">
    <name type="scientific">Marasmius tenuissimus</name>
    <dbReference type="NCBI Taxonomy" id="585030"/>
    <lineage>
        <taxon>Eukaryota</taxon>
        <taxon>Fungi</taxon>
        <taxon>Dikarya</taxon>
        <taxon>Basidiomycota</taxon>
        <taxon>Agaricomycotina</taxon>
        <taxon>Agaricomycetes</taxon>
        <taxon>Agaricomycetidae</taxon>
        <taxon>Agaricales</taxon>
        <taxon>Marasmiineae</taxon>
        <taxon>Marasmiaceae</taxon>
        <taxon>Marasmius</taxon>
    </lineage>
</organism>
<gene>
    <name evidence="2" type="ORF">AAF712_008344</name>
</gene>
<evidence type="ECO:0000313" key="2">
    <source>
        <dbReference type="EMBL" id="KAL0064646.1"/>
    </source>
</evidence>
<sequence>MANHQSRNGLAVAQLFASVIATHLSAPEAAKLSVVHSCFRSGVKSLYRRRYWALLFRYFSTTEQIQSFRRLQQEYGILIAGSAVVYFLRGGILPDVELDVFCGRGADAFEHFLQAEAGYIRAPHAMSGDEVFSEESGIRSKHVFGNFGGKSQVNVFICPRGPVDAVLKSDSSTS</sequence>
<keyword evidence="3" id="KW-1185">Reference proteome</keyword>
<evidence type="ECO:0000256" key="1">
    <source>
        <dbReference type="SAM" id="SignalP"/>
    </source>
</evidence>
<accession>A0ABR2ZSV8</accession>
<feature type="signal peptide" evidence="1">
    <location>
        <begin position="1"/>
        <end position="21"/>
    </location>
</feature>
<keyword evidence="1" id="KW-0732">Signal</keyword>
<proteinExistence type="predicted"/>
<protein>
    <submittedName>
        <fullName evidence="2">Uncharacterized protein</fullName>
    </submittedName>
</protein>
<comment type="caution">
    <text evidence="2">The sequence shown here is derived from an EMBL/GenBank/DDBJ whole genome shotgun (WGS) entry which is preliminary data.</text>
</comment>
<dbReference type="EMBL" id="JBBXMP010000058">
    <property type="protein sequence ID" value="KAL0064646.1"/>
    <property type="molecule type" value="Genomic_DNA"/>
</dbReference>